<name>A0ABX0C8P6_9BIFI</name>
<comment type="caution">
    <text evidence="8">The sequence shown here is derived from an EMBL/GenBank/DDBJ whole genome shotgun (WGS) entry which is preliminary data.</text>
</comment>
<feature type="transmembrane region" description="Helical" evidence="6">
    <location>
        <begin position="231"/>
        <end position="253"/>
    </location>
</feature>
<dbReference type="InterPro" id="IPR000620">
    <property type="entry name" value="EamA_dom"/>
</dbReference>
<dbReference type="PANTHER" id="PTHR32322">
    <property type="entry name" value="INNER MEMBRANE TRANSPORTER"/>
    <property type="match status" value="1"/>
</dbReference>
<keyword evidence="3 6" id="KW-0812">Transmembrane</keyword>
<accession>A0ABX0C8P6</accession>
<sequence length="329" mass="35049">MPVRKIAYCVLEKTPAVVIVAVEGMLMYFATGVAKSVFTQINPLCAAWYRFGFLAVMMLAWRRPWRREVRQTLPNTRRDWLITAGCGLAIVAMNTMFYLAISEMNMGMAVAIEFIGPLGVAVISGRNWRERIGVAIAAAGVVLLAGVSIASPDGGSFLIGLAAILVGGTMWGIYIVMGRKVAHAGSPLNRLSVAMCIGFAAQSLFLAVPAVRGLFQPPASATWLVDEGAWGIAHLLLLMLVVSVLSSFFPYVIDQVVMRKTTPGTFSVMQSMYPAVAVGVGLMFGEVPGIGELIGVGCVMLAVVVTFSGDEHASNRSHADLQASMDTAA</sequence>
<protein>
    <submittedName>
        <fullName evidence="8">EamA family transporter</fullName>
    </submittedName>
</protein>
<dbReference type="InterPro" id="IPR037185">
    <property type="entry name" value="EmrE-like"/>
</dbReference>
<feature type="transmembrane region" description="Helical" evidence="6">
    <location>
        <begin position="188"/>
        <end position="211"/>
    </location>
</feature>
<evidence type="ECO:0000256" key="3">
    <source>
        <dbReference type="ARBA" id="ARBA00022692"/>
    </source>
</evidence>
<comment type="subcellular location">
    <subcellularLocation>
        <location evidence="1">Membrane</location>
        <topology evidence="1">Multi-pass membrane protein</topology>
    </subcellularLocation>
</comment>
<keyword evidence="4 6" id="KW-1133">Transmembrane helix</keyword>
<dbReference type="Proteomes" id="UP000475155">
    <property type="component" value="Unassembled WGS sequence"/>
</dbReference>
<organism evidence="8 9">
    <name type="scientific">Bifidobacterium saimiriisciurei</name>
    <dbReference type="NCBI Taxonomy" id="2661627"/>
    <lineage>
        <taxon>Bacteria</taxon>
        <taxon>Bacillati</taxon>
        <taxon>Actinomycetota</taxon>
        <taxon>Actinomycetes</taxon>
        <taxon>Bifidobacteriales</taxon>
        <taxon>Bifidobacteriaceae</taxon>
        <taxon>Bifidobacterium</taxon>
    </lineage>
</organism>
<comment type="similarity">
    <text evidence="2">Belongs to the EamA transporter family.</text>
</comment>
<evidence type="ECO:0000256" key="5">
    <source>
        <dbReference type="ARBA" id="ARBA00023136"/>
    </source>
</evidence>
<dbReference type="SUPFAM" id="SSF103481">
    <property type="entry name" value="Multidrug resistance efflux transporter EmrE"/>
    <property type="match status" value="2"/>
</dbReference>
<dbReference type="Pfam" id="PF00892">
    <property type="entry name" value="EamA"/>
    <property type="match status" value="2"/>
</dbReference>
<feature type="transmembrane region" description="Helical" evidence="6">
    <location>
        <begin position="290"/>
        <end position="308"/>
    </location>
</feature>
<feature type="transmembrane region" description="Helical" evidence="6">
    <location>
        <begin position="132"/>
        <end position="151"/>
    </location>
</feature>
<feature type="transmembrane region" description="Helical" evidence="6">
    <location>
        <begin position="41"/>
        <end position="60"/>
    </location>
</feature>
<feature type="transmembrane region" description="Helical" evidence="6">
    <location>
        <begin position="157"/>
        <end position="176"/>
    </location>
</feature>
<evidence type="ECO:0000256" key="4">
    <source>
        <dbReference type="ARBA" id="ARBA00022989"/>
    </source>
</evidence>
<evidence type="ECO:0000259" key="7">
    <source>
        <dbReference type="Pfam" id="PF00892"/>
    </source>
</evidence>
<evidence type="ECO:0000313" key="9">
    <source>
        <dbReference type="Proteomes" id="UP000475155"/>
    </source>
</evidence>
<keyword evidence="5 6" id="KW-0472">Membrane</keyword>
<feature type="transmembrane region" description="Helical" evidence="6">
    <location>
        <begin position="265"/>
        <end position="284"/>
    </location>
</feature>
<evidence type="ECO:0000256" key="6">
    <source>
        <dbReference type="SAM" id="Phobius"/>
    </source>
</evidence>
<feature type="transmembrane region" description="Helical" evidence="6">
    <location>
        <begin position="80"/>
        <end position="101"/>
    </location>
</feature>
<feature type="transmembrane region" description="Helical" evidence="6">
    <location>
        <begin position="107"/>
        <end position="125"/>
    </location>
</feature>
<feature type="domain" description="EamA" evidence="7">
    <location>
        <begin position="29"/>
        <end position="149"/>
    </location>
</feature>
<proteinExistence type="inferred from homology"/>
<dbReference type="InterPro" id="IPR050638">
    <property type="entry name" value="AA-Vitamin_Transporters"/>
</dbReference>
<gene>
    <name evidence="8" type="ORF">GFD18_05355</name>
</gene>
<evidence type="ECO:0000256" key="2">
    <source>
        <dbReference type="ARBA" id="ARBA00007362"/>
    </source>
</evidence>
<evidence type="ECO:0000256" key="1">
    <source>
        <dbReference type="ARBA" id="ARBA00004141"/>
    </source>
</evidence>
<dbReference type="EMBL" id="WHZU01000007">
    <property type="protein sequence ID" value="NEH11512.1"/>
    <property type="molecule type" value="Genomic_DNA"/>
</dbReference>
<feature type="transmembrane region" description="Helical" evidence="6">
    <location>
        <begin position="7"/>
        <end position="29"/>
    </location>
</feature>
<evidence type="ECO:0000313" key="8">
    <source>
        <dbReference type="EMBL" id="NEH11512.1"/>
    </source>
</evidence>
<reference evidence="8 9" key="1">
    <citation type="submission" date="2019-10" db="EMBL/GenBank/DDBJ databases">
        <title>Bifidobacterium from non-human primates.</title>
        <authorList>
            <person name="Modesto M."/>
        </authorList>
    </citation>
    <scope>NUCLEOTIDE SEQUENCE [LARGE SCALE GENOMIC DNA]</scope>
    <source>
        <strain evidence="8 9">SMA1</strain>
    </source>
</reference>
<keyword evidence="9" id="KW-1185">Reference proteome</keyword>
<feature type="domain" description="EamA" evidence="7">
    <location>
        <begin position="159"/>
        <end position="307"/>
    </location>
</feature>
<dbReference type="PANTHER" id="PTHR32322:SF2">
    <property type="entry name" value="EAMA DOMAIN-CONTAINING PROTEIN"/>
    <property type="match status" value="1"/>
</dbReference>